<reference evidence="2 3" key="1">
    <citation type="submission" date="2018-02" db="EMBL/GenBank/DDBJ databases">
        <title>Discovery of a pederin family compound in a non-symbiotic bloom-forming cyanobacterium.</title>
        <authorList>
            <person name="Kust A."/>
            <person name="Mares J."/>
            <person name="Jokela J."/>
            <person name="Urajova P."/>
            <person name="Hajek J."/>
            <person name="Saurav K."/>
            <person name="Voracova K."/>
            <person name="Fewer D.P."/>
            <person name="Haapaniemi E."/>
            <person name="Permi P."/>
            <person name="Rehakova K."/>
            <person name="Sivonen K."/>
            <person name="Hrouzek P."/>
        </authorList>
    </citation>
    <scope>NUCLEOTIDE SEQUENCE [LARGE SCALE GENOMIC DNA]</scope>
    <source>
        <strain evidence="2 3">CHARLIE-1</strain>
    </source>
</reference>
<dbReference type="InterPro" id="IPR032557">
    <property type="entry name" value="DUF4935"/>
</dbReference>
<dbReference type="OrthoDB" id="495022at2"/>
<protein>
    <recommendedName>
        <fullName evidence="1">DUF4935 domain-containing protein</fullName>
    </recommendedName>
</protein>
<evidence type="ECO:0000313" key="3">
    <source>
        <dbReference type="Proteomes" id="UP000239589"/>
    </source>
</evidence>
<organism evidence="2 3">
    <name type="scientific">Cuspidothrix issatschenkoi CHARLIE-1</name>
    <dbReference type="NCBI Taxonomy" id="2052836"/>
    <lineage>
        <taxon>Bacteria</taxon>
        <taxon>Bacillati</taxon>
        <taxon>Cyanobacteriota</taxon>
        <taxon>Cyanophyceae</taxon>
        <taxon>Nostocales</taxon>
        <taxon>Aphanizomenonaceae</taxon>
        <taxon>Cuspidothrix</taxon>
    </lineage>
</organism>
<dbReference type="AlphaFoldDB" id="A0A2S6CV10"/>
<proteinExistence type="predicted"/>
<dbReference type="RefSeq" id="WP_104387557.1">
    <property type="nucleotide sequence ID" value="NZ_PGEM01000060.1"/>
</dbReference>
<sequence>MTILYIETNFLMAIAKGQDSQAETLLSTPPHSVRILIPNICYIEAISVFKIEKQAKLSFEKEMNSKIREARRDLTSNHAQSFCGHLEQAIIENQSLLNYIQSRLDNVIEREISKARSIYLDSDGLQDICKSILTEPETLLIRNDIMDNLILQCILNHANSHYGEEKAFISSNSKDFGTTEVRESLDNTGIRYFRMAQHFLDWFNSRSST</sequence>
<dbReference type="Pfam" id="PF16289">
    <property type="entry name" value="PIN_12"/>
    <property type="match status" value="1"/>
</dbReference>
<accession>A0A2S6CV10</accession>
<dbReference type="Proteomes" id="UP000239589">
    <property type="component" value="Unassembled WGS sequence"/>
</dbReference>
<evidence type="ECO:0000313" key="2">
    <source>
        <dbReference type="EMBL" id="PPJ63604.1"/>
    </source>
</evidence>
<keyword evidence="3" id="KW-1185">Reference proteome</keyword>
<name>A0A2S6CV10_9CYAN</name>
<comment type="caution">
    <text evidence="2">The sequence shown here is derived from an EMBL/GenBank/DDBJ whole genome shotgun (WGS) entry which is preliminary data.</text>
</comment>
<gene>
    <name evidence="2" type="ORF">CUN59_09125</name>
</gene>
<dbReference type="EMBL" id="PGEM01000060">
    <property type="protein sequence ID" value="PPJ63604.1"/>
    <property type="molecule type" value="Genomic_DNA"/>
</dbReference>
<feature type="domain" description="DUF4935" evidence="1">
    <location>
        <begin position="4"/>
        <end position="176"/>
    </location>
</feature>
<evidence type="ECO:0000259" key="1">
    <source>
        <dbReference type="Pfam" id="PF16289"/>
    </source>
</evidence>